<proteinExistence type="predicted"/>
<feature type="transmembrane region" description="Helical" evidence="1">
    <location>
        <begin position="210"/>
        <end position="231"/>
    </location>
</feature>
<keyword evidence="1" id="KW-1133">Transmembrane helix</keyword>
<keyword evidence="1" id="KW-0472">Membrane</keyword>
<sequence>MILWLFGKGAILYGDPSKLPPVRLLRNRAKSRPANRPAIPVSLTQSLIQGLTQGLFSGLYQGVTPPSAEGLSRQAVVRSPSSGLSAAPSSELPDSGVVIRKVSLLAGESIRHTFVPEQGLVPGPTVEGRMLVLTNHRMMAFGQRDGLRETILMPLEEVKAVAVVAGRRGKGTLFQGGLMVVAAVFFYVLLAYWLTGRIDGPTVPIIRMDLVAFVVFLAVLTSVAMMAQVYFGKPDGEVTFQGDGVKLTFPFRGEPAENDMHAVVNASFAARQSVVAGSKLTAD</sequence>
<protein>
    <submittedName>
        <fullName evidence="2">Uncharacterized protein</fullName>
    </submittedName>
</protein>
<evidence type="ECO:0000313" key="2">
    <source>
        <dbReference type="EMBL" id="SUZ74282.1"/>
    </source>
</evidence>
<feature type="transmembrane region" description="Helical" evidence="1">
    <location>
        <begin position="176"/>
        <end position="195"/>
    </location>
</feature>
<dbReference type="EMBL" id="UINC01001205">
    <property type="protein sequence ID" value="SUZ74282.1"/>
    <property type="molecule type" value="Genomic_DNA"/>
</dbReference>
<dbReference type="AlphaFoldDB" id="A0A381Q4N5"/>
<evidence type="ECO:0000256" key="1">
    <source>
        <dbReference type="SAM" id="Phobius"/>
    </source>
</evidence>
<organism evidence="2">
    <name type="scientific">marine metagenome</name>
    <dbReference type="NCBI Taxonomy" id="408172"/>
    <lineage>
        <taxon>unclassified sequences</taxon>
        <taxon>metagenomes</taxon>
        <taxon>ecological metagenomes</taxon>
    </lineage>
</organism>
<name>A0A381Q4N5_9ZZZZ</name>
<gene>
    <name evidence="2" type="ORF">METZ01_LOCUS27136</name>
</gene>
<keyword evidence="1" id="KW-0812">Transmembrane</keyword>
<reference evidence="2" key="1">
    <citation type="submission" date="2018-05" db="EMBL/GenBank/DDBJ databases">
        <authorList>
            <person name="Lanie J.A."/>
            <person name="Ng W.-L."/>
            <person name="Kazmierczak K.M."/>
            <person name="Andrzejewski T.M."/>
            <person name="Davidsen T.M."/>
            <person name="Wayne K.J."/>
            <person name="Tettelin H."/>
            <person name="Glass J.I."/>
            <person name="Rusch D."/>
            <person name="Podicherti R."/>
            <person name="Tsui H.-C.T."/>
            <person name="Winkler M.E."/>
        </authorList>
    </citation>
    <scope>NUCLEOTIDE SEQUENCE</scope>
</reference>
<accession>A0A381Q4N5</accession>